<keyword evidence="5" id="KW-0694">RNA-binding</keyword>
<accession>A0A139MX88</accession>
<dbReference type="InterPro" id="IPR032810">
    <property type="entry name" value="CCA-adding_enz_C"/>
</dbReference>
<keyword evidence="2 7" id="KW-0548">Nucleotidyltransferase</keyword>
<evidence type="ECO:0000313" key="8">
    <source>
        <dbReference type="Proteomes" id="UP000070198"/>
    </source>
</evidence>
<name>A0A139MX88_9STRE</name>
<evidence type="ECO:0000256" key="1">
    <source>
        <dbReference type="ARBA" id="ARBA00022694"/>
    </source>
</evidence>
<dbReference type="GO" id="GO:0003723">
    <property type="term" value="F:RNA binding"/>
    <property type="evidence" value="ECO:0007669"/>
    <property type="project" value="UniProtKB-KW"/>
</dbReference>
<evidence type="ECO:0000256" key="4">
    <source>
        <dbReference type="ARBA" id="ARBA00022842"/>
    </source>
</evidence>
<dbReference type="AlphaFoldDB" id="A0A139MX88"/>
<evidence type="ECO:0000256" key="3">
    <source>
        <dbReference type="ARBA" id="ARBA00022723"/>
    </source>
</evidence>
<dbReference type="PATRIC" id="fig|315405.11.peg.1319"/>
<proteinExistence type="predicted"/>
<protein>
    <submittedName>
        <fullName evidence="7">tRNA nucleotidyltransferase</fullName>
        <ecNumber evidence="7">2.7.7.72</ecNumber>
    </submittedName>
</protein>
<feature type="domain" description="CCA-adding enzyme C-terminal" evidence="6">
    <location>
        <begin position="3"/>
        <end position="69"/>
    </location>
</feature>
<evidence type="ECO:0000313" key="7">
    <source>
        <dbReference type="EMBL" id="KXT68121.1"/>
    </source>
</evidence>
<evidence type="ECO:0000259" key="6">
    <source>
        <dbReference type="Pfam" id="PF13735"/>
    </source>
</evidence>
<dbReference type="Gene3D" id="1.10.246.80">
    <property type="match status" value="1"/>
</dbReference>
<keyword evidence="1" id="KW-0819">tRNA processing</keyword>
<comment type="caution">
    <text evidence="7">The sequence shown here is derived from an EMBL/GenBank/DDBJ whole genome shotgun (WGS) entry which is preliminary data.</text>
</comment>
<keyword evidence="4" id="KW-0460">Magnesium</keyword>
<dbReference type="Pfam" id="PF13735">
    <property type="entry name" value="tRNA_NucTran2_2"/>
    <property type="match status" value="1"/>
</dbReference>
<dbReference type="Proteomes" id="UP000070198">
    <property type="component" value="Unassembled WGS sequence"/>
</dbReference>
<sequence length="74" mass="8560">MPVDFERIECLDKELTIHDKHEIVINGGVLIKELQYKPGPELGQVLKEIEEKIVLGELANDKEAIFDFIRKENK</sequence>
<dbReference type="GO" id="GO:0046872">
    <property type="term" value="F:metal ion binding"/>
    <property type="evidence" value="ECO:0007669"/>
    <property type="project" value="UniProtKB-KW"/>
</dbReference>
<dbReference type="GO" id="GO:0004810">
    <property type="term" value="F:CCA tRNA nucleotidyltransferase activity"/>
    <property type="evidence" value="ECO:0007669"/>
    <property type="project" value="UniProtKB-EC"/>
</dbReference>
<gene>
    <name evidence="7" type="ORF">SGADD02_01106</name>
</gene>
<dbReference type="GO" id="GO:0008033">
    <property type="term" value="P:tRNA processing"/>
    <property type="evidence" value="ECO:0007669"/>
    <property type="project" value="UniProtKB-KW"/>
</dbReference>
<keyword evidence="7" id="KW-0808">Transferase</keyword>
<dbReference type="SUPFAM" id="SSF81891">
    <property type="entry name" value="Poly A polymerase C-terminal region-like"/>
    <property type="match status" value="1"/>
</dbReference>
<dbReference type="EMBL" id="LQOF01000249">
    <property type="protein sequence ID" value="KXT68121.1"/>
    <property type="molecule type" value="Genomic_DNA"/>
</dbReference>
<reference evidence="7 8" key="1">
    <citation type="submission" date="2016-01" db="EMBL/GenBank/DDBJ databases">
        <title>Highly variable Streptococcus oralis are common among viridans streptococci isolated from primates.</title>
        <authorList>
            <person name="Denapaite D."/>
            <person name="Rieger M."/>
            <person name="Koendgen S."/>
            <person name="Brueckner R."/>
            <person name="Ochigava I."/>
            <person name="Kappeler P."/>
            <person name="Maetz-Rensing K."/>
            <person name="Leendertz F."/>
            <person name="Hakenbeck R."/>
        </authorList>
    </citation>
    <scope>NUCLEOTIDE SEQUENCE [LARGE SCALE GENOMIC DNA]</scope>
    <source>
        <strain evidence="7 8">DD02</strain>
    </source>
</reference>
<organism evidence="7 8">
    <name type="scientific">Streptococcus gallolyticus</name>
    <dbReference type="NCBI Taxonomy" id="315405"/>
    <lineage>
        <taxon>Bacteria</taxon>
        <taxon>Bacillati</taxon>
        <taxon>Bacillota</taxon>
        <taxon>Bacilli</taxon>
        <taxon>Lactobacillales</taxon>
        <taxon>Streptococcaceae</taxon>
        <taxon>Streptococcus</taxon>
    </lineage>
</organism>
<dbReference type="EC" id="2.7.7.72" evidence="7"/>
<evidence type="ECO:0000256" key="2">
    <source>
        <dbReference type="ARBA" id="ARBA00022695"/>
    </source>
</evidence>
<keyword evidence="3" id="KW-0479">Metal-binding</keyword>
<evidence type="ECO:0000256" key="5">
    <source>
        <dbReference type="ARBA" id="ARBA00022884"/>
    </source>
</evidence>